<gene>
    <name evidence="6" type="ORF">SAMN02927930_01177</name>
</gene>
<evidence type="ECO:0000313" key="6">
    <source>
        <dbReference type="EMBL" id="SDB30082.1"/>
    </source>
</evidence>
<dbReference type="PRINTS" id="PR00096">
    <property type="entry name" value="GATASE"/>
</dbReference>
<dbReference type="InterPro" id="IPR029062">
    <property type="entry name" value="Class_I_gatase-like"/>
</dbReference>
<dbReference type="RefSeq" id="WP_092592707.1">
    <property type="nucleotide sequence ID" value="NZ_FMXN01000005.1"/>
</dbReference>
<dbReference type="SUPFAM" id="SSF52317">
    <property type="entry name" value="Class I glutamine amidotransferase-like"/>
    <property type="match status" value="1"/>
</dbReference>
<feature type="domain" description="Glutamine amidotransferase" evidence="5">
    <location>
        <begin position="10"/>
        <end position="191"/>
    </location>
</feature>
<proteinExistence type="predicted"/>
<dbReference type="GO" id="GO:0002047">
    <property type="term" value="P:phenazine biosynthetic process"/>
    <property type="evidence" value="ECO:0007669"/>
    <property type="project" value="TreeGrafter"/>
</dbReference>
<dbReference type="EMBL" id="FMXN01000005">
    <property type="protein sequence ID" value="SDB30082.1"/>
    <property type="molecule type" value="Genomic_DNA"/>
</dbReference>
<dbReference type="InterPro" id="IPR017926">
    <property type="entry name" value="GATASE"/>
</dbReference>
<keyword evidence="7" id="KW-1185">Reference proteome</keyword>
<evidence type="ECO:0000256" key="1">
    <source>
        <dbReference type="ARBA" id="ARBA00012266"/>
    </source>
</evidence>
<dbReference type="InterPro" id="IPR050472">
    <property type="entry name" value="Anth_synth/Amidotransfase"/>
</dbReference>
<dbReference type="AlphaFoldDB" id="A0A1G6CBB7"/>
<dbReference type="GO" id="GO:0005829">
    <property type="term" value="C:cytosol"/>
    <property type="evidence" value="ECO:0007669"/>
    <property type="project" value="TreeGrafter"/>
</dbReference>
<dbReference type="GO" id="GO:0004049">
    <property type="term" value="F:anthranilate synthase activity"/>
    <property type="evidence" value="ECO:0007669"/>
    <property type="project" value="UniProtKB-EC"/>
</dbReference>
<reference evidence="7" key="1">
    <citation type="submission" date="2016-10" db="EMBL/GenBank/DDBJ databases">
        <authorList>
            <person name="Varghese N."/>
            <person name="Submissions S."/>
        </authorList>
    </citation>
    <scope>NUCLEOTIDE SEQUENCE [LARGE SCALE GENOMIC DNA]</scope>
    <source>
        <strain evidence="7">CGMCC 1.10824</strain>
    </source>
</reference>
<dbReference type="Proteomes" id="UP000199626">
    <property type="component" value="Unassembled WGS sequence"/>
</dbReference>
<dbReference type="PROSITE" id="PS51273">
    <property type="entry name" value="GATASE_TYPE_1"/>
    <property type="match status" value="1"/>
</dbReference>
<evidence type="ECO:0000259" key="5">
    <source>
        <dbReference type="Pfam" id="PF00117"/>
    </source>
</evidence>
<keyword evidence="3" id="KW-0456">Lyase</keyword>
<protein>
    <recommendedName>
        <fullName evidence="1">anthranilate synthase</fullName>
        <ecNumber evidence="1">4.1.3.27</ecNumber>
    </recommendedName>
</protein>
<dbReference type="GO" id="GO:0000162">
    <property type="term" value="P:L-tryptophan biosynthetic process"/>
    <property type="evidence" value="ECO:0007669"/>
    <property type="project" value="TreeGrafter"/>
</dbReference>
<dbReference type="EC" id="4.1.3.27" evidence="1"/>
<dbReference type="PANTHER" id="PTHR43418:SF2">
    <property type="entry name" value="BIFUNCTIONAL PROTEIN TRPGD"/>
    <property type="match status" value="1"/>
</dbReference>
<evidence type="ECO:0000256" key="4">
    <source>
        <dbReference type="ARBA" id="ARBA00047683"/>
    </source>
</evidence>
<evidence type="ECO:0000256" key="3">
    <source>
        <dbReference type="ARBA" id="ARBA00023239"/>
    </source>
</evidence>
<dbReference type="Pfam" id="PF00117">
    <property type="entry name" value="GATase"/>
    <property type="match status" value="1"/>
</dbReference>
<comment type="catalytic activity">
    <reaction evidence="4">
        <text>chorismate + L-glutamine = anthranilate + pyruvate + L-glutamate + H(+)</text>
        <dbReference type="Rhea" id="RHEA:21732"/>
        <dbReference type="ChEBI" id="CHEBI:15361"/>
        <dbReference type="ChEBI" id="CHEBI:15378"/>
        <dbReference type="ChEBI" id="CHEBI:16567"/>
        <dbReference type="ChEBI" id="CHEBI:29748"/>
        <dbReference type="ChEBI" id="CHEBI:29985"/>
        <dbReference type="ChEBI" id="CHEBI:58359"/>
        <dbReference type="EC" id="4.1.3.27"/>
    </reaction>
</comment>
<organism evidence="6 7">
    <name type="scientific">Pseudidiomarina indica</name>
    <dbReference type="NCBI Taxonomy" id="1159017"/>
    <lineage>
        <taxon>Bacteria</taxon>
        <taxon>Pseudomonadati</taxon>
        <taxon>Pseudomonadota</taxon>
        <taxon>Gammaproteobacteria</taxon>
        <taxon>Alteromonadales</taxon>
        <taxon>Idiomarinaceae</taxon>
        <taxon>Pseudidiomarina</taxon>
    </lineage>
</organism>
<evidence type="ECO:0000313" key="7">
    <source>
        <dbReference type="Proteomes" id="UP000199626"/>
    </source>
</evidence>
<accession>A0A1G6CBB7</accession>
<evidence type="ECO:0000256" key="2">
    <source>
        <dbReference type="ARBA" id="ARBA00022962"/>
    </source>
</evidence>
<dbReference type="OrthoDB" id="9786812at2"/>
<dbReference type="InterPro" id="IPR006221">
    <property type="entry name" value="TrpG/PapA_dom"/>
</dbReference>
<dbReference type="NCBIfam" id="TIGR00566">
    <property type="entry name" value="trpG_papA"/>
    <property type="match status" value="1"/>
</dbReference>
<dbReference type="GO" id="GO:0004048">
    <property type="term" value="F:anthranilate phosphoribosyltransferase activity"/>
    <property type="evidence" value="ECO:0007669"/>
    <property type="project" value="TreeGrafter"/>
</dbReference>
<sequence length="212" mass="22749">MLPTVPDRIVLIDNQDSFSYNLVDALRQLGYPLLVYRNDLSAATIHAQLATYAGRQLLCLSPGPATPRDAGCLLELIETVAGQYPLLGICLGFQALVEHVGGTIACAPAPVHGRADAMTYQPHPIFAKLPNPLRVARYHSLMGKNLPSSVIPLAAIDEIPMAVEFPQLQAIGLQFHPESILTPQGGQLLAQVIQYLFSLAATSATRTPSCNS</sequence>
<dbReference type="PANTHER" id="PTHR43418">
    <property type="entry name" value="MULTIFUNCTIONAL TRYPTOPHAN BIOSYNTHESIS PROTEIN-RELATED"/>
    <property type="match status" value="1"/>
</dbReference>
<dbReference type="STRING" id="1159017.SAMN02927930_01177"/>
<dbReference type="PRINTS" id="PR00097">
    <property type="entry name" value="ANTSNTHASEII"/>
</dbReference>
<dbReference type="Gene3D" id="3.40.50.880">
    <property type="match status" value="1"/>
</dbReference>
<keyword evidence="2" id="KW-0315">Glutamine amidotransferase</keyword>
<dbReference type="CDD" id="cd01743">
    <property type="entry name" value="GATase1_Anthranilate_Synthase"/>
    <property type="match status" value="1"/>
</dbReference>
<name>A0A1G6CBB7_9GAMM</name>